<dbReference type="GO" id="GO:0022857">
    <property type="term" value="F:transmembrane transporter activity"/>
    <property type="evidence" value="ECO:0007669"/>
    <property type="project" value="InterPro"/>
</dbReference>
<feature type="transmembrane region" description="Helical" evidence="6">
    <location>
        <begin position="60"/>
        <end position="76"/>
    </location>
</feature>
<sequence length="425" mass="45126">MVTRNLAKRAGTVRDRLASYEVVLLISGIWFLVQGLRYLFPPLFDTFQTTYGVSNTETGLLFTALLIGYSIVQFPAGTLADRVSEAKMIAGGAAGFAVAALIAASAPTFPTLAGSAVLIGLTTGIHKTVAIPYLSRTYAERKGFAIGVMDTIGQFGGAAAPLFIAVILVSALPWNVAFLTGAAVSAAFAGLFYVRVVRREAPVGIVDDDGDDDVQGVEDDDVQGVEDDEGVDVEDDEDVSYREIFFNTKFLLFVLIVMAYTFAWNGFTSFLPLFLIDAKPLADETASLVYSLLFVASLTQTATGWISDRLSQVNIMLSLLSVIVVGLTLILFVDGVWALGGITLLIGIGFHGFRPVRDAHLMELIPESIRGGTFGIVRTLMTAVGAIGPAAVGYISDVSGYIAAFSFLSAVLAGSVVLIIVMRSA</sequence>
<evidence type="ECO:0000256" key="2">
    <source>
        <dbReference type="ARBA" id="ARBA00022475"/>
    </source>
</evidence>
<dbReference type="RefSeq" id="WP_092816722.1">
    <property type="nucleotide sequence ID" value="NZ_FNWU01000003.1"/>
</dbReference>
<dbReference type="EMBL" id="FNWU01000003">
    <property type="protein sequence ID" value="SEH49978.1"/>
    <property type="molecule type" value="Genomic_DNA"/>
</dbReference>
<evidence type="ECO:0000313" key="8">
    <source>
        <dbReference type="EMBL" id="SEH49978.1"/>
    </source>
</evidence>
<keyword evidence="2" id="KW-1003">Cell membrane</keyword>
<proteinExistence type="predicted"/>
<keyword evidence="9" id="KW-1185">Reference proteome</keyword>
<evidence type="ECO:0000259" key="7">
    <source>
        <dbReference type="PROSITE" id="PS50850"/>
    </source>
</evidence>
<dbReference type="PROSITE" id="PS50850">
    <property type="entry name" value="MFS"/>
    <property type="match status" value="1"/>
</dbReference>
<feature type="transmembrane region" description="Helical" evidence="6">
    <location>
        <begin position="20"/>
        <end position="40"/>
    </location>
</feature>
<dbReference type="GO" id="GO:0005886">
    <property type="term" value="C:plasma membrane"/>
    <property type="evidence" value="ECO:0007669"/>
    <property type="project" value="UniProtKB-SubCell"/>
</dbReference>
<evidence type="ECO:0000256" key="4">
    <source>
        <dbReference type="ARBA" id="ARBA00022989"/>
    </source>
</evidence>
<dbReference type="PANTHER" id="PTHR43124:SF3">
    <property type="entry name" value="CHLORAMPHENICOL EFFLUX PUMP RV0191"/>
    <property type="match status" value="1"/>
</dbReference>
<evidence type="ECO:0000256" key="6">
    <source>
        <dbReference type="SAM" id="Phobius"/>
    </source>
</evidence>
<feature type="transmembrane region" description="Helical" evidence="6">
    <location>
        <begin position="88"/>
        <end position="106"/>
    </location>
</feature>
<dbReference type="InterPro" id="IPR050189">
    <property type="entry name" value="MFS_Efflux_Transporters"/>
</dbReference>
<evidence type="ECO:0000313" key="9">
    <source>
        <dbReference type="Proteomes" id="UP000199215"/>
    </source>
</evidence>
<dbReference type="Gene3D" id="1.20.1250.20">
    <property type="entry name" value="MFS general substrate transporter like domains"/>
    <property type="match status" value="1"/>
</dbReference>
<reference evidence="8 9" key="1">
    <citation type="submission" date="2016-10" db="EMBL/GenBank/DDBJ databases">
        <authorList>
            <person name="de Groot N.N."/>
        </authorList>
    </citation>
    <scope>NUCLEOTIDE SEQUENCE [LARGE SCALE GENOMIC DNA]</scope>
    <source>
        <strain evidence="8 9">IBRC-M10418</strain>
    </source>
</reference>
<dbReference type="STRING" id="1267564.SAMN05192561_103154"/>
<accession>A0A1H6IR04</accession>
<dbReference type="PANTHER" id="PTHR43124">
    <property type="entry name" value="PURINE EFFLUX PUMP PBUE"/>
    <property type="match status" value="1"/>
</dbReference>
<keyword evidence="3 6" id="KW-0812">Transmembrane</keyword>
<dbReference type="Proteomes" id="UP000199215">
    <property type="component" value="Unassembled WGS sequence"/>
</dbReference>
<feature type="transmembrane region" description="Helical" evidence="6">
    <location>
        <begin position="288"/>
        <end position="306"/>
    </location>
</feature>
<feature type="transmembrane region" description="Helical" evidence="6">
    <location>
        <begin position="313"/>
        <end position="330"/>
    </location>
</feature>
<feature type="transmembrane region" description="Helical" evidence="6">
    <location>
        <begin position="336"/>
        <end position="353"/>
    </location>
</feature>
<dbReference type="SUPFAM" id="SSF103473">
    <property type="entry name" value="MFS general substrate transporter"/>
    <property type="match status" value="1"/>
</dbReference>
<evidence type="ECO:0000256" key="1">
    <source>
        <dbReference type="ARBA" id="ARBA00004651"/>
    </source>
</evidence>
<feature type="transmembrane region" description="Helical" evidence="6">
    <location>
        <begin position="401"/>
        <end position="422"/>
    </location>
</feature>
<comment type="subcellular location">
    <subcellularLocation>
        <location evidence="1">Cell membrane</location>
        <topology evidence="1">Multi-pass membrane protein</topology>
    </subcellularLocation>
</comment>
<dbReference type="InterPro" id="IPR011701">
    <property type="entry name" value="MFS"/>
</dbReference>
<dbReference type="Pfam" id="PF07690">
    <property type="entry name" value="MFS_1"/>
    <property type="match status" value="1"/>
</dbReference>
<dbReference type="InterPro" id="IPR020846">
    <property type="entry name" value="MFS_dom"/>
</dbReference>
<feature type="transmembrane region" description="Helical" evidence="6">
    <location>
        <begin position="374"/>
        <end position="395"/>
    </location>
</feature>
<gene>
    <name evidence="8" type="ORF">SAMN05192561_103154</name>
</gene>
<protein>
    <submittedName>
        <fullName evidence="8">Sugar phosphate permease</fullName>
    </submittedName>
</protein>
<evidence type="ECO:0000256" key="5">
    <source>
        <dbReference type="ARBA" id="ARBA00023136"/>
    </source>
</evidence>
<feature type="transmembrane region" description="Helical" evidence="6">
    <location>
        <begin position="112"/>
        <end position="134"/>
    </location>
</feature>
<keyword evidence="5 6" id="KW-0472">Membrane</keyword>
<keyword evidence="4 6" id="KW-1133">Transmembrane helix</keyword>
<feature type="transmembrane region" description="Helical" evidence="6">
    <location>
        <begin position="146"/>
        <end position="168"/>
    </location>
</feature>
<organism evidence="8 9">
    <name type="scientific">Halopenitus malekzadehii</name>
    <dbReference type="NCBI Taxonomy" id="1267564"/>
    <lineage>
        <taxon>Archaea</taxon>
        <taxon>Methanobacteriati</taxon>
        <taxon>Methanobacteriota</taxon>
        <taxon>Stenosarchaea group</taxon>
        <taxon>Halobacteria</taxon>
        <taxon>Halobacteriales</taxon>
        <taxon>Haloferacaceae</taxon>
        <taxon>Halopenitus</taxon>
    </lineage>
</organism>
<dbReference type="AlphaFoldDB" id="A0A1H6IR04"/>
<feature type="transmembrane region" description="Helical" evidence="6">
    <location>
        <begin position="174"/>
        <end position="194"/>
    </location>
</feature>
<feature type="transmembrane region" description="Helical" evidence="6">
    <location>
        <begin position="250"/>
        <end position="276"/>
    </location>
</feature>
<evidence type="ECO:0000256" key="3">
    <source>
        <dbReference type="ARBA" id="ARBA00022692"/>
    </source>
</evidence>
<feature type="domain" description="Major facilitator superfamily (MFS) profile" evidence="7">
    <location>
        <begin position="22"/>
        <end position="425"/>
    </location>
</feature>
<name>A0A1H6IR04_9EURY</name>
<dbReference type="InterPro" id="IPR036259">
    <property type="entry name" value="MFS_trans_sf"/>
</dbReference>
<dbReference type="OrthoDB" id="204820at2157"/>